<dbReference type="SUPFAM" id="SSF52833">
    <property type="entry name" value="Thioredoxin-like"/>
    <property type="match status" value="1"/>
</dbReference>
<reference evidence="2 3" key="1">
    <citation type="submission" date="2009-11" db="EMBL/GenBank/DDBJ databases">
        <title>Annotation of Allomyces macrogynus ATCC 38327.</title>
        <authorList>
            <consortium name="The Broad Institute Genome Sequencing Platform"/>
            <person name="Russ C."/>
            <person name="Cuomo C."/>
            <person name="Burger G."/>
            <person name="Gray M.W."/>
            <person name="Holland P.W.H."/>
            <person name="King N."/>
            <person name="Lang F.B.F."/>
            <person name="Roger A.J."/>
            <person name="Ruiz-Trillo I."/>
            <person name="Young S.K."/>
            <person name="Zeng Q."/>
            <person name="Gargeya S."/>
            <person name="Fitzgerald M."/>
            <person name="Haas B."/>
            <person name="Abouelleil A."/>
            <person name="Alvarado L."/>
            <person name="Arachchi H.M."/>
            <person name="Berlin A."/>
            <person name="Chapman S.B."/>
            <person name="Gearin G."/>
            <person name="Goldberg J."/>
            <person name="Griggs A."/>
            <person name="Gujja S."/>
            <person name="Hansen M."/>
            <person name="Heiman D."/>
            <person name="Howarth C."/>
            <person name="Larimer J."/>
            <person name="Lui A."/>
            <person name="MacDonald P.J.P."/>
            <person name="McCowen C."/>
            <person name="Montmayeur A."/>
            <person name="Murphy C."/>
            <person name="Neiman D."/>
            <person name="Pearson M."/>
            <person name="Priest M."/>
            <person name="Roberts A."/>
            <person name="Saif S."/>
            <person name="Shea T."/>
            <person name="Sisk P."/>
            <person name="Stolte C."/>
            <person name="Sykes S."/>
            <person name="Wortman J."/>
            <person name="Nusbaum C."/>
            <person name="Birren B."/>
        </authorList>
    </citation>
    <scope>NUCLEOTIDE SEQUENCE [LARGE SCALE GENOMIC DNA]</scope>
    <source>
        <strain evidence="2 3">ATCC 38327</strain>
    </source>
</reference>
<feature type="compositionally biased region" description="Basic and acidic residues" evidence="1">
    <location>
        <begin position="482"/>
        <end position="492"/>
    </location>
</feature>
<dbReference type="AlphaFoldDB" id="A0A0L0T5W9"/>
<dbReference type="eggNOG" id="KOG1364">
    <property type="taxonomic scope" value="Eukaryota"/>
</dbReference>
<accession>A0A0L0T5W9</accession>
<dbReference type="EMBL" id="GG745364">
    <property type="protein sequence ID" value="KNE70076.1"/>
    <property type="molecule type" value="Genomic_DNA"/>
</dbReference>
<organism evidence="2 3">
    <name type="scientific">Allomyces macrogynus (strain ATCC 38327)</name>
    <name type="common">Allomyces javanicus var. macrogynus</name>
    <dbReference type="NCBI Taxonomy" id="578462"/>
    <lineage>
        <taxon>Eukaryota</taxon>
        <taxon>Fungi</taxon>
        <taxon>Fungi incertae sedis</taxon>
        <taxon>Blastocladiomycota</taxon>
        <taxon>Blastocladiomycetes</taxon>
        <taxon>Blastocladiales</taxon>
        <taxon>Blastocladiaceae</taxon>
        <taxon>Allomyces</taxon>
    </lineage>
</organism>
<dbReference type="OrthoDB" id="270602at2759"/>
<evidence type="ECO:0000313" key="3">
    <source>
        <dbReference type="Proteomes" id="UP000054350"/>
    </source>
</evidence>
<name>A0A0L0T5W9_ALLM3</name>
<feature type="region of interest" description="Disordered" evidence="1">
    <location>
        <begin position="67"/>
        <end position="88"/>
    </location>
</feature>
<evidence type="ECO:0008006" key="4">
    <source>
        <dbReference type="Google" id="ProtNLM"/>
    </source>
</evidence>
<sequence length="492" mass="54567">MTVLWPHDHLENEENKFFAPGHTVEANTMKNDKEPQADANLEEGNNLSMEFPATEIQFPGSFPTSCSSTLSFQDSQQQASSSSSSTPLLPSFSSLPVSPQFIERPFGGRDYGALGEMYSPPVEILFTGTFSEAQRHAYRSHKWLLVDVYDPAANIESLRRSYDVWRNEVVKDMVQQSFVLIQMPISTNRAEKESVAVYEPSTGKCIAMIGGNPHAVAMRRPARLMNDPNDVAEFLLDVTTKYGEPKTTFMPPPEFLFRGTLSEGRHLAAVEHMWLMAEFYDPALVASRLESRAGNFWWEEAVCRAIRGKFVLIQVPISAGPEGEEHVAIYCPHLLDQNDTLIRGNMPCSVYKEPALTRPELFAKFVSTFFASHALPVASMRMSHSTSVWGTSTEGDDAVNSVAYQFALMASIQDSREALPSYVGALSSDMRVADTATSAEQKSQDLNVDEKLCSTIFEATISHPEQGRVGHSHVATTSTDSTKQENEPEEKA</sequence>
<proteinExistence type="predicted"/>
<keyword evidence="3" id="KW-1185">Reference proteome</keyword>
<dbReference type="Proteomes" id="UP000054350">
    <property type="component" value="Unassembled WGS sequence"/>
</dbReference>
<dbReference type="STRING" id="578462.A0A0L0T5W9"/>
<dbReference type="InterPro" id="IPR036249">
    <property type="entry name" value="Thioredoxin-like_sf"/>
</dbReference>
<evidence type="ECO:0000256" key="1">
    <source>
        <dbReference type="SAM" id="MobiDB-lite"/>
    </source>
</evidence>
<reference evidence="3" key="2">
    <citation type="submission" date="2009-11" db="EMBL/GenBank/DDBJ databases">
        <title>The Genome Sequence of Allomyces macrogynus strain ATCC 38327.</title>
        <authorList>
            <consortium name="The Broad Institute Genome Sequencing Platform"/>
            <person name="Russ C."/>
            <person name="Cuomo C."/>
            <person name="Shea T."/>
            <person name="Young S.K."/>
            <person name="Zeng Q."/>
            <person name="Koehrsen M."/>
            <person name="Haas B."/>
            <person name="Borodovsky M."/>
            <person name="Guigo R."/>
            <person name="Alvarado L."/>
            <person name="Berlin A."/>
            <person name="Borenstein D."/>
            <person name="Chen Z."/>
            <person name="Engels R."/>
            <person name="Freedman E."/>
            <person name="Gellesch M."/>
            <person name="Goldberg J."/>
            <person name="Griggs A."/>
            <person name="Gujja S."/>
            <person name="Heiman D."/>
            <person name="Hepburn T."/>
            <person name="Howarth C."/>
            <person name="Jen D."/>
            <person name="Larson L."/>
            <person name="Lewis B."/>
            <person name="Mehta T."/>
            <person name="Park D."/>
            <person name="Pearson M."/>
            <person name="Roberts A."/>
            <person name="Saif S."/>
            <person name="Shenoy N."/>
            <person name="Sisk P."/>
            <person name="Stolte C."/>
            <person name="Sykes S."/>
            <person name="Walk T."/>
            <person name="White J."/>
            <person name="Yandava C."/>
            <person name="Burger G."/>
            <person name="Gray M.W."/>
            <person name="Holland P.W.H."/>
            <person name="King N."/>
            <person name="Lang F.B.F."/>
            <person name="Roger A.J."/>
            <person name="Ruiz-Trillo I."/>
            <person name="Lander E."/>
            <person name="Nusbaum C."/>
        </authorList>
    </citation>
    <scope>NUCLEOTIDE SEQUENCE [LARGE SCALE GENOMIC DNA]</scope>
    <source>
        <strain evidence="3">ATCC 38327</strain>
    </source>
</reference>
<dbReference type="VEuPathDB" id="FungiDB:AMAG_15058"/>
<feature type="region of interest" description="Disordered" evidence="1">
    <location>
        <begin position="463"/>
        <end position="492"/>
    </location>
</feature>
<gene>
    <name evidence="2" type="ORF">AMAG_15058</name>
</gene>
<evidence type="ECO:0000313" key="2">
    <source>
        <dbReference type="EMBL" id="KNE70076.1"/>
    </source>
</evidence>
<dbReference type="Gene3D" id="3.40.30.10">
    <property type="entry name" value="Glutaredoxin"/>
    <property type="match status" value="1"/>
</dbReference>
<protein>
    <recommendedName>
        <fullName evidence="4">UAS domain-containing protein</fullName>
    </recommendedName>
</protein>
<feature type="compositionally biased region" description="Low complexity" evidence="1">
    <location>
        <begin position="70"/>
        <end position="88"/>
    </location>
</feature>